<dbReference type="SUPFAM" id="SSF47446">
    <property type="entry name" value="Signal peptide-binding domain"/>
    <property type="match status" value="1"/>
</dbReference>
<dbReference type="InterPro" id="IPR013822">
    <property type="entry name" value="Signal_recog_particl_SRP54_hlx"/>
</dbReference>
<proteinExistence type="inferred from homology"/>
<dbReference type="Pfam" id="PF00448">
    <property type="entry name" value="SRP54"/>
    <property type="match status" value="1"/>
</dbReference>
<dbReference type="InterPro" id="IPR003593">
    <property type="entry name" value="AAA+_ATPase"/>
</dbReference>
<keyword evidence="4 9" id="KW-0694">RNA-binding</keyword>
<evidence type="ECO:0000256" key="3">
    <source>
        <dbReference type="ARBA" id="ARBA00022801"/>
    </source>
</evidence>
<comment type="function">
    <text evidence="9">Involved in targeting and insertion of nascent membrane proteins into the cytoplasmic membrane. Binds to the hydrophobic signal sequence of the ribosome-nascent chain (RNC) as it emerges from the ribosomes. The SRP-RNC complex is then targeted to the cytoplasmic membrane where it interacts with the SRP receptor FtsY.</text>
</comment>
<dbReference type="FunFam" id="3.40.50.300:FF:000022">
    <property type="entry name" value="Signal recognition particle 54 kDa subunit"/>
    <property type="match status" value="1"/>
</dbReference>
<dbReference type="Pfam" id="PF02978">
    <property type="entry name" value="SRP_SPB"/>
    <property type="match status" value="1"/>
</dbReference>
<keyword evidence="2 9" id="KW-0547">Nucleotide-binding</keyword>
<name>A0A2M7FX09_9BACT</name>
<dbReference type="HAMAP" id="MF_00306">
    <property type="entry name" value="SRP54"/>
    <property type="match status" value="1"/>
</dbReference>
<dbReference type="PANTHER" id="PTHR11564:SF5">
    <property type="entry name" value="SIGNAL RECOGNITION PARTICLE SUBUNIT SRP54"/>
    <property type="match status" value="1"/>
</dbReference>
<dbReference type="AlphaFoldDB" id="A0A2M7FX09"/>
<dbReference type="PROSITE" id="PS00300">
    <property type="entry name" value="SRP54"/>
    <property type="match status" value="1"/>
</dbReference>
<dbReference type="SMART" id="SM00382">
    <property type="entry name" value="AAA"/>
    <property type="match status" value="1"/>
</dbReference>
<dbReference type="EC" id="3.6.5.4" evidence="9"/>
<dbReference type="NCBIfam" id="TIGR00959">
    <property type="entry name" value="ffh"/>
    <property type="match status" value="1"/>
</dbReference>
<dbReference type="GO" id="GO:0006614">
    <property type="term" value="P:SRP-dependent cotranslational protein targeting to membrane"/>
    <property type="evidence" value="ECO:0007669"/>
    <property type="project" value="InterPro"/>
</dbReference>
<keyword evidence="6 9" id="KW-0733">Signal recognition particle</keyword>
<dbReference type="EMBL" id="PFFQ01000066">
    <property type="protein sequence ID" value="PIW13744.1"/>
    <property type="molecule type" value="Genomic_DNA"/>
</dbReference>
<gene>
    <name evidence="9" type="primary">ffh</name>
    <name evidence="11" type="ORF">COW36_24050</name>
</gene>
<dbReference type="Gene3D" id="1.20.120.140">
    <property type="entry name" value="Signal recognition particle SRP54, nucleotide-binding domain"/>
    <property type="match status" value="1"/>
</dbReference>
<feature type="binding site" evidence="9">
    <location>
        <begin position="106"/>
        <end position="113"/>
    </location>
    <ligand>
        <name>GTP</name>
        <dbReference type="ChEBI" id="CHEBI:37565"/>
    </ligand>
</feature>
<comment type="domain">
    <text evidence="9">Composed of three domains: the N-terminal N domain, which is responsible for interactions with the ribosome, the central G domain, which binds GTP, and the C-terminal M domain, which binds the RNA and the signal sequence of the RNC.</text>
</comment>
<comment type="subcellular location">
    <subcellularLocation>
        <location evidence="9">Cytoplasm</location>
    </subcellularLocation>
    <text evidence="9">The SRP-RNC complex is targeted to the cytoplasmic membrane.</text>
</comment>
<dbReference type="InterPro" id="IPR036891">
    <property type="entry name" value="Signal_recog_part_SRP54_M_sf"/>
</dbReference>
<sequence length="461" mass="50982">MFENLSERFQDVFHKIWGHGKITEENISEALREVRRAMLEADVNLQVIKGLIARIKEKALGQDVLKSLSPGQVFIKIVNDELVALLGGEHEPLRYSGSPGIIMMAGLQGAGKTTTCGKLAAYLRKQGRRPLLVAADIYRPAAIQQLIILGKQVGVPVFDLPDAKPLDICKGALQEAKNKGYDTLILDTAGRLHIDEVLMDELRSIRSEIKPHEILLVVDAMVGQDAVNMAKSFNEVLELTGIVMTKMDGDTRGGAALSVKEVTGKPIKLIGMGEKLDALENFYPERIASRILGMGDVVSLVEKAQEVVNEEDAKKLEEKLRKANFTLEDFLQQMRQIKKIGSLEQIIGMIPGIGGKLDRDAIAGGERQLKVVEAIIQSMTPEERTHPEIINASRRKRIAKGSGNTVQEVAQLLKQFQEMQKMIKKLSGSGLFGGKPKKNMMRKQQMQAMRSAMNKQFPMGK</sequence>
<dbReference type="Proteomes" id="UP000231019">
    <property type="component" value="Unassembled WGS sequence"/>
</dbReference>
<dbReference type="InterPro" id="IPR022941">
    <property type="entry name" value="SRP54"/>
</dbReference>
<dbReference type="CDD" id="cd18539">
    <property type="entry name" value="SRP_G"/>
    <property type="match status" value="1"/>
</dbReference>
<comment type="catalytic activity">
    <reaction evidence="8 9">
        <text>GTP + H2O = GDP + phosphate + H(+)</text>
        <dbReference type="Rhea" id="RHEA:19669"/>
        <dbReference type="ChEBI" id="CHEBI:15377"/>
        <dbReference type="ChEBI" id="CHEBI:15378"/>
        <dbReference type="ChEBI" id="CHEBI:37565"/>
        <dbReference type="ChEBI" id="CHEBI:43474"/>
        <dbReference type="ChEBI" id="CHEBI:58189"/>
        <dbReference type="EC" id="3.6.5.4"/>
    </reaction>
</comment>
<dbReference type="GO" id="GO:0005525">
    <property type="term" value="F:GTP binding"/>
    <property type="evidence" value="ECO:0007669"/>
    <property type="project" value="UniProtKB-UniRule"/>
</dbReference>
<keyword evidence="5 9" id="KW-0342">GTP-binding</keyword>
<evidence type="ECO:0000256" key="2">
    <source>
        <dbReference type="ARBA" id="ARBA00022741"/>
    </source>
</evidence>
<keyword evidence="7 9" id="KW-0687">Ribonucleoprotein</keyword>
<evidence type="ECO:0000256" key="7">
    <source>
        <dbReference type="ARBA" id="ARBA00023274"/>
    </source>
</evidence>
<evidence type="ECO:0000256" key="6">
    <source>
        <dbReference type="ARBA" id="ARBA00023135"/>
    </source>
</evidence>
<dbReference type="InterPro" id="IPR042101">
    <property type="entry name" value="SRP54_N_sf"/>
</dbReference>
<evidence type="ECO:0000256" key="9">
    <source>
        <dbReference type="HAMAP-Rule" id="MF_00306"/>
    </source>
</evidence>
<evidence type="ECO:0000256" key="8">
    <source>
        <dbReference type="ARBA" id="ARBA00048027"/>
    </source>
</evidence>
<evidence type="ECO:0000313" key="12">
    <source>
        <dbReference type="Proteomes" id="UP000231019"/>
    </source>
</evidence>
<dbReference type="SUPFAM" id="SSF52540">
    <property type="entry name" value="P-loop containing nucleoside triphosphate hydrolases"/>
    <property type="match status" value="1"/>
</dbReference>
<keyword evidence="9" id="KW-0963">Cytoplasm</keyword>
<dbReference type="InterPro" id="IPR004780">
    <property type="entry name" value="SRP"/>
</dbReference>
<dbReference type="Gene3D" id="3.40.50.300">
    <property type="entry name" value="P-loop containing nucleotide triphosphate hydrolases"/>
    <property type="match status" value="1"/>
</dbReference>
<protein>
    <recommendedName>
        <fullName evidence="9">Signal recognition particle protein</fullName>
        <ecNumber evidence="9">3.6.5.4</ecNumber>
    </recommendedName>
    <alternativeName>
        <fullName evidence="9">Fifty-four homolog</fullName>
    </alternativeName>
</protein>
<dbReference type="InterPro" id="IPR000897">
    <property type="entry name" value="SRP54_GTPase_dom"/>
</dbReference>
<dbReference type="Pfam" id="PF02881">
    <property type="entry name" value="SRP54_N"/>
    <property type="match status" value="1"/>
</dbReference>
<feature type="binding site" evidence="9">
    <location>
        <begin position="245"/>
        <end position="248"/>
    </location>
    <ligand>
        <name>GTP</name>
        <dbReference type="ChEBI" id="CHEBI:37565"/>
    </ligand>
</feature>
<dbReference type="SMART" id="SM00962">
    <property type="entry name" value="SRP54"/>
    <property type="match status" value="1"/>
</dbReference>
<comment type="subunit">
    <text evidence="9">Part of the signal recognition particle protein translocation system, which is composed of SRP and FtsY.</text>
</comment>
<keyword evidence="3 9" id="KW-0378">Hydrolase</keyword>
<feature type="binding site" evidence="9">
    <location>
        <begin position="187"/>
        <end position="191"/>
    </location>
    <ligand>
        <name>GTP</name>
        <dbReference type="ChEBI" id="CHEBI:37565"/>
    </ligand>
</feature>
<evidence type="ECO:0000256" key="5">
    <source>
        <dbReference type="ARBA" id="ARBA00023134"/>
    </source>
</evidence>
<comment type="similarity">
    <text evidence="1 9">Belongs to the GTP-binding SRP family. SRP54 subfamily.</text>
</comment>
<organism evidence="11 12">
    <name type="scientific">bacterium (Candidatus Blackallbacteria) CG17_big_fil_post_rev_8_21_14_2_50_48_46</name>
    <dbReference type="NCBI Taxonomy" id="2014261"/>
    <lineage>
        <taxon>Bacteria</taxon>
        <taxon>Candidatus Blackallbacteria</taxon>
    </lineage>
</organism>
<evidence type="ECO:0000313" key="11">
    <source>
        <dbReference type="EMBL" id="PIW13744.1"/>
    </source>
</evidence>
<dbReference type="SMART" id="SM00963">
    <property type="entry name" value="SRP54_N"/>
    <property type="match status" value="1"/>
</dbReference>
<dbReference type="InterPro" id="IPR004125">
    <property type="entry name" value="Signal_recog_particle_SRP54_M"/>
</dbReference>
<reference evidence="11 12" key="1">
    <citation type="submission" date="2017-09" db="EMBL/GenBank/DDBJ databases">
        <title>Depth-based differentiation of microbial function through sediment-hosted aquifers and enrichment of novel symbionts in the deep terrestrial subsurface.</title>
        <authorList>
            <person name="Probst A.J."/>
            <person name="Ladd B."/>
            <person name="Jarett J.K."/>
            <person name="Geller-Mcgrath D.E."/>
            <person name="Sieber C.M."/>
            <person name="Emerson J.B."/>
            <person name="Anantharaman K."/>
            <person name="Thomas B.C."/>
            <person name="Malmstrom R."/>
            <person name="Stieglmeier M."/>
            <person name="Klingl A."/>
            <person name="Woyke T."/>
            <person name="Ryan C.M."/>
            <person name="Banfield J.F."/>
        </authorList>
    </citation>
    <scope>NUCLEOTIDE SEQUENCE [LARGE SCALE GENOMIC DNA]</scope>
    <source>
        <strain evidence="11">CG17_big_fil_post_rev_8_21_14_2_50_48_46</strain>
    </source>
</reference>
<dbReference type="Gene3D" id="1.10.260.30">
    <property type="entry name" value="Signal recognition particle, SRP54 subunit, M-domain"/>
    <property type="match status" value="1"/>
</dbReference>
<feature type="domain" description="SRP54-type proteins GTP-binding" evidence="10">
    <location>
        <begin position="266"/>
        <end position="279"/>
    </location>
</feature>
<dbReference type="InterPro" id="IPR027417">
    <property type="entry name" value="P-loop_NTPase"/>
</dbReference>
<evidence type="ECO:0000259" key="10">
    <source>
        <dbReference type="PROSITE" id="PS00300"/>
    </source>
</evidence>
<evidence type="ECO:0000256" key="1">
    <source>
        <dbReference type="ARBA" id="ARBA00005450"/>
    </source>
</evidence>
<evidence type="ECO:0000256" key="4">
    <source>
        <dbReference type="ARBA" id="ARBA00022884"/>
    </source>
</evidence>
<comment type="caution">
    <text evidence="11">The sequence shown here is derived from an EMBL/GenBank/DDBJ whole genome shotgun (WGS) entry which is preliminary data.</text>
</comment>
<dbReference type="GO" id="GO:0008312">
    <property type="term" value="F:7S RNA binding"/>
    <property type="evidence" value="ECO:0007669"/>
    <property type="project" value="InterPro"/>
</dbReference>
<accession>A0A2M7FX09</accession>
<dbReference type="GO" id="GO:0003924">
    <property type="term" value="F:GTPase activity"/>
    <property type="evidence" value="ECO:0007669"/>
    <property type="project" value="UniProtKB-UniRule"/>
</dbReference>
<dbReference type="GO" id="GO:0048500">
    <property type="term" value="C:signal recognition particle"/>
    <property type="evidence" value="ECO:0007669"/>
    <property type="project" value="UniProtKB-UniRule"/>
</dbReference>
<dbReference type="PANTHER" id="PTHR11564">
    <property type="entry name" value="SIGNAL RECOGNITION PARTICLE 54K PROTEIN SRP54"/>
    <property type="match status" value="1"/>
</dbReference>